<dbReference type="Pfam" id="PF03466">
    <property type="entry name" value="LysR_substrate"/>
    <property type="match status" value="1"/>
</dbReference>
<feature type="domain" description="HTH lysR-type" evidence="5">
    <location>
        <begin position="6"/>
        <end position="63"/>
    </location>
</feature>
<sequence>MSVEFLNLRHLRAFMEVADAHGISAAAHKVHLSQPAVTQAISGLEARLGTKLLDRRTEGMFPTKAGGALLARVRRMFGHLAHGAALAVRIGRREGKPVPDFHLRVTAAQLRALIAIRDAGNFSLAARTLGISQPSIHRAGRDLEKLSGMELFSAGRRGIELTPQAEAFARSVKLAEAELNQGLDDLTRLAGRDSTRITVGSMPLSRTRILPEAIDALLAGSAGVQIRTIDAPYAELLRGLRYGDIDVLIGALRDPVPVDDVVQEPLFEDRLSVVAGPNHPLAGRRNIGISDTLAYPWIAPPKETPGGSYLFRTLQIGDMQETPVRIVSSSMVLVRGLLARGDYLTILSPHQAEVEIAHGDMVQLDMDLPDSRRPIGLTTRTGWVPTATQARFLDLIRAAATRRESPPSTQIE</sequence>
<organism evidence="6 7">
    <name type="scientific">Maritimibacter alkaliphilus HTCC2654</name>
    <dbReference type="NCBI Taxonomy" id="314271"/>
    <lineage>
        <taxon>Bacteria</taxon>
        <taxon>Pseudomonadati</taxon>
        <taxon>Pseudomonadota</taxon>
        <taxon>Alphaproteobacteria</taxon>
        <taxon>Rhodobacterales</taxon>
        <taxon>Roseobacteraceae</taxon>
        <taxon>Maritimibacter</taxon>
    </lineage>
</organism>
<keyword evidence="2" id="KW-0805">Transcription regulation</keyword>
<dbReference type="InterPro" id="IPR036388">
    <property type="entry name" value="WH-like_DNA-bd_sf"/>
</dbReference>
<dbReference type="GO" id="GO:0003700">
    <property type="term" value="F:DNA-binding transcription factor activity"/>
    <property type="evidence" value="ECO:0007669"/>
    <property type="project" value="InterPro"/>
</dbReference>
<dbReference type="SUPFAM" id="SSF53850">
    <property type="entry name" value="Periplasmic binding protein-like II"/>
    <property type="match status" value="1"/>
</dbReference>
<keyword evidence="3" id="KW-0238">DNA-binding</keyword>
<evidence type="ECO:0000256" key="1">
    <source>
        <dbReference type="ARBA" id="ARBA00009437"/>
    </source>
</evidence>
<evidence type="ECO:0000256" key="3">
    <source>
        <dbReference type="ARBA" id="ARBA00023125"/>
    </source>
</evidence>
<evidence type="ECO:0000259" key="5">
    <source>
        <dbReference type="PROSITE" id="PS50931"/>
    </source>
</evidence>
<dbReference type="OrthoDB" id="9803030at2"/>
<dbReference type="PANTHER" id="PTHR30126:SF98">
    <property type="entry name" value="HTH-TYPE TRANSCRIPTIONAL ACTIVATOR BAUR"/>
    <property type="match status" value="1"/>
</dbReference>
<dbReference type="PANTHER" id="PTHR30126">
    <property type="entry name" value="HTH-TYPE TRANSCRIPTIONAL REGULATOR"/>
    <property type="match status" value="1"/>
</dbReference>
<dbReference type="Gene3D" id="1.10.10.10">
    <property type="entry name" value="Winged helix-like DNA-binding domain superfamily/Winged helix DNA-binding domain"/>
    <property type="match status" value="2"/>
</dbReference>
<keyword evidence="4" id="KW-0804">Transcription</keyword>
<accession>A3VB04</accession>
<dbReference type="InterPro" id="IPR005119">
    <property type="entry name" value="LysR_subst-bd"/>
</dbReference>
<dbReference type="eggNOG" id="COG0583">
    <property type="taxonomic scope" value="Bacteria"/>
</dbReference>
<dbReference type="SUPFAM" id="SSF46785">
    <property type="entry name" value="Winged helix' DNA-binding domain"/>
    <property type="match status" value="2"/>
</dbReference>
<dbReference type="InterPro" id="IPR036390">
    <property type="entry name" value="WH_DNA-bd_sf"/>
</dbReference>
<dbReference type="FunFam" id="1.10.10.10:FF:000001">
    <property type="entry name" value="LysR family transcriptional regulator"/>
    <property type="match status" value="1"/>
</dbReference>
<protein>
    <submittedName>
        <fullName evidence="6">Transcriptional regulator, LysR family protein</fullName>
    </submittedName>
</protein>
<gene>
    <name evidence="6" type="ORF">RB2654_20968</name>
</gene>
<comment type="similarity">
    <text evidence="1">Belongs to the LysR transcriptional regulatory family.</text>
</comment>
<evidence type="ECO:0000313" key="7">
    <source>
        <dbReference type="Proteomes" id="UP000002931"/>
    </source>
</evidence>
<proteinExistence type="inferred from homology"/>
<comment type="caution">
    <text evidence="6">The sequence shown here is derived from an EMBL/GenBank/DDBJ whole genome shotgun (WGS) entry which is preliminary data.</text>
</comment>
<keyword evidence="7" id="KW-1185">Reference proteome</keyword>
<dbReference type="InterPro" id="IPR000847">
    <property type="entry name" value="LysR_HTH_N"/>
</dbReference>
<dbReference type="Pfam" id="PF00126">
    <property type="entry name" value="HTH_1"/>
    <property type="match status" value="2"/>
</dbReference>
<dbReference type="HOGENOM" id="CLU_039613_6_0_5"/>
<dbReference type="AlphaFoldDB" id="A3VB04"/>
<evidence type="ECO:0000256" key="2">
    <source>
        <dbReference type="ARBA" id="ARBA00023015"/>
    </source>
</evidence>
<reference evidence="6 7" key="1">
    <citation type="journal article" date="2010" name="J. Bacteriol.">
        <title>Genome sequences of Pelagibaca bermudensis HTCC2601T and Maritimibacter alkaliphilus HTCC2654T, the type strains of two marine Roseobacter genera.</title>
        <authorList>
            <person name="Thrash J.C."/>
            <person name="Cho J.C."/>
            <person name="Ferriera S."/>
            <person name="Johnson J."/>
            <person name="Vergin K.L."/>
            <person name="Giovannoni S.J."/>
        </authorList>
    </citation>
    <scope>NUCLEOTIDE SEQUENCE [LARGE SCALE GENOMIC DNA]</scope>
    <source>
        <strain evidence="6 7">HTCC2654</strain>
    </source>
</reference>
<dbReference type="PRINTS" id="PR00039">
    <property type="entry name" value="HTHLYSR"/>
</dbReference>
<evidence type="ECO:0000313" key="6">
    <source>
        <dbReference type="EMBL" id="EAQ15095.1"/>
    </source>
</evidence>
<dbReference type="Proteomes" id="UP000002931">
    <property type="component" value="Unassembled WGS sequence"/>
</dbReference>
<dbReference type="PROSITE" id="PS50931">
    <property type="entry name" value="HTH_LYSR"/>
    <property type="match status" value="2"/>
</dbReference>
<evidence type="ECO:0000256" key="4">
    <source>
        <dbReference type="ARBA" id="ARBA00023163"/>
    </source>
</evidence>
<name>A3VB04_9RHOB</name>
<dbReference type="EMBL" id="AAMT01000001">
    <property type="protein sequence ID" value="EAQ15095.1"/>
    <property type="molecule type" value="Genomic_DNA"/>
</dbReference>
<dbReference type="RefSeq" id="WP_008335189.1">
    <property type="nucleotide sequence ID" value="NZ_CH902578.1"/>
</dbReference>
<dbReference type="STRING" id="314271.RB2654_20968"/>
<dbReference type="Gene3D" id="3.40.190.10">
    <property type="entry name" value="Periplasmic binding protein-like II"/>
    <property type="match status" value="2"/>
</dbReference>
<feature type="domain" description="HTH lysR-type" evidence="5">
    <location>
        <begin position="105"/>
        <end position="162"/>
    </location>
</feature>
<dbReference type="GO" id="GO:0000976">
    <property type="term" value="F:transcription cis-regulatory region binding"/>
    <property type="evidence" value="ECO:0007669"/>
    <property type="project" value="TreeGrafter"/>
</dbReference>